<dbReference type="Pfam" id="PF14330">
    <property type="entry name" value="DUF4387"/>
    <property type="match status" value="1"/>
</dbReference>
<feature type="domain" description="DUF4387" evidence="1">
    <location>
        <begin position="556"/>
        <end position="657"/>
    </location>
</feature>
<dbReference type="InterPro" id="IPR025496">
    <property type="entry name" value="DUF4387"/>
</dbReference>
<proteinExistence type="predicted"/>
<accession>A0A428SSB7</accession>
<dbReference type="Proteomes" id="UP000287144">
    <property type="component" value="Unassembled WGS sequence"/>
</dbReference>
<evidence type="ECO:0000313" key="3">
    <source>
        <dbReference type="Proteomes" id="UP000287144"/>
    </source>
</evidence>
<keyword evidence="3" id="KW-1185">Reference proteome</keyword>
<evidence type="ECO:0000313" key="2">
    <source>
        <dbReference type="EMBL" id="RSL92684.1"/>
    </source>
</evidence>
<dbReference type="AlphaFoldDB" id="A0A428SSB7"/>
<comment type="caution">
    <text evidence="2">The sequence shown here is derived from an EMBL/GenBank/DDBJ whole genome shotgun (WGS) entry which is preliminary data.</text>
</comment>
<organism evidence="2 3">
    <name type="scientific">Fusarium oligoseptatum</name>
    <dbReference type="NCBI Taxonomy" id="2604345"/>
    <lineage>
        <taxon>Eukaryota</taxon>
        <taxon>Fungi</taxon>
        <taxon>Dikarya</taxon>
        <taxon>Ascomycota</taxon>
        <taxon>Pezizomycotina</taxon>
        <taxon>Sordariomycetes</taxon>
        <taxon>Hypocreomycetidae</taxon>
        <taxon>Hypocreales</taxon>
        <taxon>Nectriaceae</taxon>
        <taxon>Fusarium</taxon>
        <taxon>Fusarium solani species complex</taxon>
    </lineage>
</organism>
<gene>
    <name evidence="2" type="ORF">CEP52_013678</name>
</gene>
<evidence type="ECO:0000259" key="1">
    <source>
        <dbReference type="Pfam" id="PF14330"/>
    </source>
</evidence>
<protein>
    <recommendedName>
        <fullName evidence="1">DUF4387 domain-containing protein</fullName>
    </recommendedName>
</protein>
<dbReference type="STRING" id="1325735.A0A428SSB7"/>
<reference evidence="2 3" key="1">
    <citation type="submission" date="2017-06" db="EMBL/GenBank/DDBJ databases">
        <title>Comparative genomic analysis of Ambrosia Fusariam Clade fungi.</title>
        <authorList>
            <person name="Stajich J.E."/>
            <person name="Carrillo J."/>
            <person name="Kijimoto T."/>
            <person name="Eskalen A."/>
            <person name="O'Donnell K."/>
            <person name="Kasson M."/>
        </authorList>
    </citation>
    <scope>NUCLEOTIDE SEQUENCE [LARGE SCALE GENOMIC DNA]</scope>
    <source>
        <strain evidence="2 3">NRRL62579</strain>
    </source>
</reference>
<dbReference type="EMBL" id="NKCK01000198">
    <property type="protein sequence ID" value="RSL92684.1"/>
    <property type="molecule type" value="Genomic_DNA"/>
</dbReference>
<sequence length="672" mass="73461">MTDSDAAAKPLCQIVTPVGMMGYGFSEEQVEAALDDFSHFPTPTAIILDSGSTDSGPSKLALGTTTCPRSSYVRDFRKLLRFSKKYQVPLLMSSAGGDGSDEHVDFFLEIVREIAREPEHSDWKLKVLAIYSEVPKTVVLDKLASGKIQGCGESVPVLTPEMVNATPRIVAQMGPEPLLDAIKAYPDYNVLIAGRAYDLAPYVAFTAQNALSVRNLTSYTDLSPQELGCVSHLGKILECGGLCATPKGPGALGIMNQDLSFDIRPLDPRSRCTPLSVAAHTLYEKTRPDKLVGPGGYIDLANSIFDQLEDGRTVRVRGSVFHACRHEGTTYTVKLEGAQVAGYRTLTMGSFKDPILIPQVHSFLDSVKAFASSQHSHISEKWDIGFHVYGFDEHRSDYVPSEVFIVAECIAESQEVATSLASTVRVHCVHGSYPNQKATSGNFAMGIGGMFELETKQCAEFSVYHLMPLSEGQEGSRPALTSQMDADGQRGLFRWREYSIGNGSTYNKIRGAVIATDAAPSQQRQNPVNISKAMTNGTAAVHRQPRPFFEGRPKTLVDVAKVIRSKNSGPYEITLDVMFDNMDVYQTIKASGLLDSKCISRLFGVPEDQVIWAGFFDVAMAFKATVPRRRRGNPACSGGYLENDVHGSQQYIPLVKLALPEDLQEKLMVLSQ</sequence>
<name>A0A428SSB7_9HYPO</name>